<name>A0A1M3KXP4_9BACT</name>
<protein>
    <recommendedName>
        <fullName evidence="4">DUF4397 domain-containing protein</fullName>
    </recommendedName>
</protein>
<proteinExistence type="predicted"/>
<dbReference type="PROSITE" id="PS51257">
    <property type="entry name" value="PROKAR_LIPOPROTEIN"/>
    <property type="match status" value="1"/>
</dbReference>
<dbReference type="EMBL" id="MKVH01000024">
    <property type="protein sequence ID" value="OJX57221.1"/>
    <property type="molecule type" value="Genomic_DNA"/>
</dbReference>
<evidence type="ECO:0000313" key="2">
    <source>
        <dbReference type="EMBL" id="OJX57221.1"/>
    </source>
</evidence>
<dbReference type="AlphaFoldDB" id="A0A1M3KXP4"/>
<dbReference type="STRING" id="1895771.BGO89_12055"/>
<reference evidence="2 3" key="1">
    <citation type="submission" date="2016-09" db="EMBL/GenBank/DDBJ databases">
        <title>Genome-resolved meta-omics ties microbial dynamics to process performance in biotechnology for thiocyanate degradation.</title>
        <authorList>
            <person name="Kantor R.S."/>
            <person name="Huddy R.J."/>
            <person name="Iyer R."/>
            <person name="Thomas B.C."/>
            <person name="Brown C.T."/>
            <person name="Anantharaman K."/>
            <person name="Tringe S."/>
            <person name="Hettich R.L."/>
            <person name="Harrison S.T."/>
            <person name="Banfield J.F."/>
        </authorList>
    </citation>
    <scope>NUCLEOTIDE SEQUENCE [LARGE SCALE GENOMIC DNA]</scope>
    <source>
        <strain evidence="2">59-99</strain>
    </source>
</reference>
<dbReference type="Proteomes" id="UP000184233">
    <property type="component" value="Unassembled WGS sequence"/>
</dbReference>
<gene>
    <name evidence="2" type="ORF">BGO89_12055</name>
</gene>
<evidence type="ECO:0008006" key="4">
    <source>
        <dbReference type="Google" id="ProtNLM"/>
    </source>
</evidence>
<organism evidence="2 3">
    <name type="scientific">Candidatus Kapaibacterium thiocyanatum</name>
    <dbReference type="NCBI Taxonomy" id="1895771"/>
    <lineage>
        <taxon>Bacteria</taxon>
        <taxon>Pseudomonadati</taxon>
        <taxon>Candidatus Kapaibacteriota</taxon>
        <taxon>Candidatus Kapaibacteriia</taxon>
        <taxon>Candidatus Kapaibacteriales</taxon>
        <taxon>Candidatus Kapaibacteriaceae</taxon>
        <taxon>Candidatus Kapaibacterium</taxon>
    </lineage>
</organism>
<keyword evidence="1" id="KW-0732">Signal</keyword>
<sequence length="225" mass="24607">MKHLLFLLCSVLAVACNENVLDLPDPPPARLRIVNVTEDVETLSVMVDSSARLTIPRGKASGFEQAAAGRAISFDLSDGNGQALRRESLYYTLGGDARVLLFVKGSRTGLIEFRRAIQDTLVDPASPQAFVRFTHMAELTDRGQLVELWVKGGQRVFPEDYLPGITSPKAEPIAPGTYTFELRESGTTSVLAEWPAMDIRAGMSVMLYTYDLAPPELDRIGTGSF</sequence>
<accession>A0A1M3KXP4</accession>
<comment type="caution">
    <text evidence="2">The sequence shown here is derived from an EMBL/GenBank/DDBJ whole genome shotgun (WGS) entry which is preliminary data.</text>
</comment>
<evidence type="ECO:0000256" key="1">
    <source>
        <dbReference type="SAM" id="SignalP"/>
    </source>
</evidence>
<feature type="signal peptide" evidence="1">
    <location>
        <begin position="1"/>
        <end position="15"/>
    </location>
</feature>
<feature type="chain" id="PRO_5013154976" description="DUF4397 domain-containing protein" evidence="1">
    <location>
        <begin position="16"/>
        <end position="225"/>
    </location>
</feature>
<evidence type="ECO:0000313" key="3">
    <source>
        <dbReference type="Proteomes" id="UP000184233"/>
    </source>
</evidence>